<dbReference type="PANTHER" id="PTHR21047">
    <property type="entry name" value="DTDP-6-DEOXY-D-GLUCOSE-3,5 EPIMERASE"/>
    <property type="match status" value="1"/>
</dbReference>
<dbReference type="Gene3D" id="2.60.120.10">
    <property type="entry name" value="Jelly Rolls"/>
    <property type="match status" value="1"/>
</dbReference>
<name>A0A383D4L2_9ZZZZ</name>
<evidence type="ECO:0008006" key="2">
    <source>
        <dbReference type="Google" id="ProtNLM"/>
    </source>
</evidence>
<sequence length="111" mass="12903">MPSNESKLITCVTGALFNIVLDLRKKSKTYKQWSSLEIDSNKRQSIYVPAGCANAFLTLEDNTIVHYYMNDLYNPNTYKGIRYNDPSFSFKWPCEPKMISEKDLNFPDFID</sequence>
<dbReference type="GO" id="GO:0005829">
    <property type="term" value="C:cytosol"/>
    <property type="evidence" value="ECO:0007669"/>
    <property type="project" value="TreeGrafter"/>
</dbReference>
<dbReference type="GO" id="GO:0008830">
    <property type="term" value="F:dTDP-4-dehydrorhamnose 3,5-epimerase activity"/>
    <property type="evidence" value="ECO:0007669"/>
    <property type="project" value="InterPro"/>
</dbReference>
<dbReference type="EMBL" id="UINC01214318">
    <property type="protein sequence ID" value="SVE39497.1"/>
    <property type="molecule type" value="Genomic_DNA"/>
</dbReference>
<dbReference type="InterPro" id="IPR014710">
    <property type="entry name" value="RmlC-like_jellyroll"/>
</dbReference>
<dbReference type="AlphaFoldDB" id="A0A383D4L2"/>
<dbReference type="GO" id="GO:0019305">
    <property type="term" value="P:dTDP-rhamnose biosynthetic process"/>
    <property type="evidence" value="ECO:0007669"/>
    <property type="project" value="TreeGrafter"/>
</dbReference>
<dbReference type="Pfam" id="PF00908">
    <property type="entry name" value="dTDP_sugar_isom"/>
    <property type="match status" value="1"/>
</dbReference>
<organism evidence="1">
    <name type="scientific">marine metagenome</name>
    <dbReference type="NCBI Taxonomy" id="408172"/>
    <lineage>
        <taxon>unclassified sequences</taxon>
        <taxon>metagenomes</taxon>
        <taxon>ecological metagenomes</taxon>
    </lineage>
</organism>
<gene>
    <name evidence="1" type="ORF">METZ01_LOCUS492351</name>
</gene>
<dbReference type="InterPro" id="IPR000888">
    <property type="entry name" value="RmlC-like"/>
</dbReference>
<dbReference type="GO" id="GO:0000271">
    <property type="term" value="P:polysaccharide biosynthetic process"/>
    <property type="evidence" value="ECO:0007669"/>
    <property type="project" value="TreeGrafter"/>
</dbReference>
<dbReference type="InterPro" id="IPR011051">
    <property type="entry name" value="RmlC_Cupin_sf"/>
</dbReference>
<dbReference type="PANTHER" id="PTHR21047:SF2">
    <property type="entry name" value="THYMIDINE DIPHOSPHO-4-KETO-RHAMNOSE 3,5-EPIMERASE"/>
    <property type="match status" value="1"/>
</dbReference>
<evidence type="ECO:0000313" key="1">
    <source>
        <dbReference type="EMBL" id="SVE39497.1"/>
    </source>
</evidence>
<protein>
    <recommendedName>
        <fullName evidence="2">dTDP-4-dehydrorhamnose 3,5-epimerase</fullName>
    </recommendedName>
</protein>
<accession>A0A383D4L2</accession>
<reference evidence="1" key="1">
    <citation type="submission" date="2018-05" db="EMBL/GenBank/DDBJ databases">
        <authorList>
            <person name="Lanie J.A."/>
            <person name="Ng W.-L."/>
            <person name="Kazmierczak K.M."/>
            <person name="Andrzejewski T.M."/>
            <person name="Davidsen T.M."/>
            <person name="Wayne K.J."/>
            <person name="Tettelin H."/>
            <person name="Glass J.I."/>
            <person name="Rusch D."/>
            <person name="Podicherti R."/>
            <person name="Tsui H.-C.T."/>
            <person name="Winkler M.E."/>
        </authorList>
    </citation>
    <scope>NUCLEOTIDE SEQUENCE</scope>
</reference>
<proteinExistence type="predicted"/>
<dbReference type="SUPFAM" id="SSF51182">
    <property type="entry name" value="RmlC-like cupins"/>
    <property type="match status" value="1"/>
</dbReference>
<feature type="non-terminal residue" evidence="1">
    <location>
        <position position="111"/>
    </location>
</feature>